<dbReference type="PANTHER" id="PTHR43436:SF1">
    <property type="entry name" value="TRANSCRIPTIONAL REGULATORY PROTEIN"/>
    <property type="match status" value="1"/>
</dbReference>
<evidence type="ECO:0000256" key="2">
    <source>
        <dbReference type="ARBA" id="ARBA00023125"/>
    </source>
</evidence>
<evidence type="ECO:0000313" key="5">
    <source>
        <dbReference type="EMBL" id="NQX47904.1"/>
    </source>
</evidence>
<protein>
    <submittedName>
        <fullName evidence="5">AraC family transcriptional regulator</fullName>
    </submittedName>
</protein>
<dbReference type="Gene3D" id="1.10.10.60">
    <property type="entry name" value="Homeodomain-like"/>
    <property type="match status" value="2"/>
</dbReference>
<dbReference type="SUPFAM" id="SSF46689">
    <property type="entry name" value="Homeodomain-like"/>
    <property type="match status" value="2"/>
</dbReference>
<evidence type="ECO:0000259" key="4">
    <source>
        <dbReference type="PROSITE" id="PS01124"/>
    </source>
</evidence>
<reference evidence="5 6" key="1">
    <citation type="submission" date="2020-05" db="EMBL/GenBank/DDBJ databases">
        <title>Paenibacillus glebae, sp. nov., Paenibacillus humi sp. nov., Paenibacillus pedi sp. nov., Paenibacillus terrestris sp. nov. and Paenibacillus terricola sp. nov., isolated from a forest top soil sample.</title>
        <authorList>
            <person name="Qi S."/>
            <person name="Carlier A."/>
            <person name="Cnockaert M."/>
            <person name="Vandamme P."/>
        </authorList>
    </citation>
    <scope>NUCLEOTIDE SEQUENCE [LARGE SCALE GENOMIC DNA]</scope>
    <source>
        <strain evidence="5 6">LMG 29502</strain>
    </source>
</reference>
<dbReference type="PROSITE" id="PS00041">
    <property type="entry name" value="HTH_ARAC_FAMILY_1"/>
    <property type="match status" value="1"/>
</dbReference>
<gene>
    <name evidence="5" type="ORF">HQN87_21500</name>
</gene>
<dbReference type="Proteomes" id="UP000711047">
    <property type="component" value="Unassembled WGS sequence"/>
</dbReference>
<keyword evidence="2" id="KW-0238">DNA-binding</keyword>
<dbReference type="SMART" id="SM00342">
    <property type="entry name" value="HTH_ARAC"/>
    <property type="match status" value="1"/>
</dbReference>
<dbReference type="PANTHER" id="PTHR43436">
    <property type="entry name" value="ARAC-FAMILY TRANSCRIPTIONAL REGULATOR"/>
    <property type="match status" value="1"/>
</dbReference>
<evidence type="ECO:0000256" key="3">
    <source>
        <dbReference type="ARBA" id="ARBA00023163"/>
    </source>
</evidence>
<name>A0ABX2DTA9_9BACL</name>
<dbReference type="InterPro" id="IPR009057">
    <property type="entry name" value="Homeodomain-like_sf"/>
</dbReference>
<dbReference type="Pfam" id="PF12833">
    <property type="entry name" value="HTH_18"/>
    <property type="match status" value="1"/>
</dbReference>
<dbReference type="PROSITE" id="PS01124">
    <property type="entry name" value="HTH_ARAC_FAMILY_2"/>
    <property type="match status" value="1"/>
</dbReference>
<organism evidence="5 6">
    <name type="scientific">Paenibacillus tritici</name>
    <dbReference type="NCBI Taxonomy" id="1873425"/>
    <lineage>
        <taxon>Bacteria</taxon>
        <taxon>Bacillati</taxon>
        <taxon>Bacillota</taxon>
        <taxon>Bacilli</taxon>
        <taxon>Bacillales</taxon>
        <taxon>Paenibacillaceae</taxon>
        <taxon>Paenibacillus</taxon>
    </lineage>
</organism>
<dbReference type="InterPro" id="IPR018062">
    <property type="entry name" value="HTH_AraC-typ_CS"/>
</dbReference>
<keyword evidence="1" id="KW-0805">Transcription regulation</keyword>
<sequence length="311" mass="35412">MSYKLKTLQKELAALVDRYTVRDGDLYTEISNLLFSRHSIPYRSNRIEPPYKIDKPSIYIIVQGVKDVILGEERFRYGPPNYLVASMDLPIIAEVLEASAEFPNLSCKIEFTRSNILELLSHDALTVSHRGKSSRSLNVAELDVSVLDAVVRLVGLLDKPADIPVLAPLFTKEILYRVLHGEHGSSLRQIVTDGTPAIHIQNAIQHLLNHFQESFQVEDLADIAKMSVPSFHRHFKQITAMSPIQFQKQLRLQEARQLLIMEESLSIADTAFQVGYESPTQFIREYSRMFGISPKKDMRRLKKADEHGLDI</sequence>
<keyword evidence="3" id="KW-0804">Transcription</keyword>
<feature type="domain" description="HTH araC/xylS-type" evidence="4">
    <location>
        <begin position="201"/>
        <end position="300"/>
    </location>
</feature>
<proteinExistence type="predicted"/>
<dbReference type="Pfam" id="PF06719">
    <property type="entry name" value="AraC_N"/>
    <property type="match status" value="1"/>
</dbReference>
<keyword evidence="6" id="KW-1185">Reference proteome</keyword>
<evidence type="ECO:0000313" key="6">
    <source>
        <dbReference type="Proteomes" id="UP000711047"/>
    </source>
</evidence>
<dbReference type="RefSeq" id="WP_173137512.1">
    <property type="nucleotide sequence ID" value="NZ_JABMKX010000012.1"/>
</dbReference>
<comment type="caution">
    <text evidence="5">The sequence shown here is derived from an EMBL/GenBank/DDBJ whole genome shotgun (WGS) entry which is preliminary data.</text>
</comment>
<dbReference type="InterPro" id="IPR018060">
    <property type="entry name" value="HTH_AraC"/>
</dbReference>
<accession>A0ABX2DTA9</accession>
<evidence type="ECO:0000256" key="1">
    <source>
        <dbReference type="ARBA" id="ARBA00023015"/>
    </source>
</evidence>
<dbReference type="EMBL" id="JABMKX010000012">
    <property type="protein sequence ID" value="NQX47904.1"/>
    <property type="molecule type" value="Genomic_DNA"/>
</dbReference>
<dbReference type="InterPro" id="IPR009594">
    <property type="entry name" value="Tscrpt_reg_HTH_AraC_N"/>
</dbReference>